<feature type="coiled-coil region" evidence="5">
    <location>
        <begin position="90"/>
        <end position="117"/>
    </location>
</feature>
<keyword evidence="8" id="KW-1185">Reference proteome</keyword>
<keyword evidence="5" id="KW-0175">Coiled coil</keyword>
<evidence type="ECO:0000256" key="3">
    <source>
        <dbReference type="ARBA" id="ARBA00023125"/>
    </source>
</evidence>
<dbReference type="Pfam" id="PF13411">
    <property type="entry name" value="MerR_1"/>
    <property type="match status" value="1"/>
</dbReference>
<dbReference type="Pfam" id="PF06445">
    <property type="entry name" value="GyrI-like"/>
    <property type="match status" value="1"/>
</dbReference>
<dbReference type="InterPro" id="IPR000551">
    <property type="entry name" value="MerR-type_HTH_dom"/>
</dbReference>
<evidence type="ECO:0000256" key="4">
    <source>
        <dbReference type="ARBA" id="ARBA00023163"/>
    </source>
</evidence>
<reference evidence="7 8" key="1">
    <citation type="submission" date="2020-12" db="EMBL/GenBank/DDBJ databases">
        <title>YIM B01967 draft genome.</title>
        <authorList>
            <person name="Yan X."/>
        </authorList>
    </citation>
    <scope>NUCLEOTIDE SEQUENCE [LARGE SCALE GENOMIC DNA]</scope>
    <source>
        <strain evidence="7 8">YIM B01967</strain>
    </source>
</reference>
<dbReference type="PANTHER" id="PTHR30204">
    <property type="entry name" value="REDOX-CYCLING DRUG-SENSING TRANSCRIPTIONAL ACTIVATOR SOXR"/>
    <property type="match status" value="1"/>
</dbReference>
<evidence type="ECO:0000256" key="2">
    <source>
        <dbReference type="ARBA" id="ARBA00023015"/>
    </source>
</evidence>
<comment type="caution">
    <text evidence="7">The sequence shown here is derived from an EMBL/GenBank/DDBJ whole genome shotgun (WGS) entry which is preliminary data.</text>
</comment>
<dbReference type="PROSITE" id="PS50937">
    <property type="entry name" value="HTH_MERR_2"/>
    <property type="match status" value="1"/>
</dbReference>
<dbReference type="SUPFAM" id="SSF46955">
    <property type="entry name" value="Putative DNA-binding domain"/>
    <property type="match status" value="1"/>
</dbReference>
<gene>
    <name evidence="7" type="ORF">JFL43_20340</name>
</gene>
<dbReference type="InterPro" id="IPR047057">
    <property type="entry name" value="MerR_fam"/>
</dbReference>
<evidence type="ECO:0000256" key="5">
    <source>
        <dbReference type="SAM" id="Coils"/>
    </source>
</evidence>
<feature type="domain" description="HTH merR-type" evidence="6">
    <location>
        <begin position="13"/>
        <end position="83"/>
    </location>
</feature>
<keyword evidence="2" id="KW-0805">Transcription regulation</keyword>
<keyword evidence="1" id="KW-0678">Repressor</keyword>
<dbReference type="Proteomes" id="UP000618943">
    <property type="component" value="Unassembled WGS sequence"/>
</dbReference>
<dbReference type="InterPro" id="IPR009061">
    <property type="entry name" value="DNA-bd_dom_put_sf"/>
</dbReference>
<dbReference type="InterPro" id="IPR011256">
    <property type="entry name" value="Reg_factor_effector_dom_sf"/>
</dbReference>
<dbReference type="InterPro" id="IPR029442">
    <property type="entry name" value="GyrI-like"/>
</dbReference>
<dbReference type="PANTHER" id="PTHR30204:SF69">
    <property type="entry name" value="MERR-FAMILY TRANSCRIPTIONAL REGULATOR"/>
    <property type="match status" value="1"/>
</dbReference>
<evidence type="ECO:0000259" key="6">
    <source>
        <dbReference type="PROSITE" id="PS50937"/>
    </source>
</evidence>
<organism evidence="7 8">
    <name type="scientific">Viridibacillus soli</name>
    <dbReference type="NCBI Taxonomy" id="2798301"/>
    <lineage>
        <taxon>Bacteria</taxon>
        <taxon>Bacillati</taxon>
        <taxon>Bacillota</taxon>
        <taxon>Bacilli</taxon>
        <taxon>Bacillales</taxon>
        <taxon>Caryophanaceae</taxon>
        <taxon>Viridibacillus</taxon>
    </lineage>
</organism>
<keyword evidence="4" id="KW-0804">Transcription</keyword>
<keyword evidence="3" id="KW-0238">DNA-binding</keyword>
<evidence type="ECO:0000313" key="8">
    <source>
        <dbReference type="Proteomes" id="UP000618943"/>
    </source>
</evidence>
<dbReference type="EMBL" id="JAEOAH010000051">
    <property type="protein sequence ID" value="MBK3497137.1"/>
    <property type="molecule type" value="Genomic_DNA"/>
</dbReference>
<dbReference type="SMART" id="SM00422">
    <property type="entry name" value="HTH_MERR"/>
    <property type="match status" value="1"/>
</dbReference>
<dbReference type="Gene3D" id="1.10.1660.10">
    <property type="match status" value="1"/>
</dbReference>
<protein>
    <submittedName>
        <fullName evidence="7">MerR family transcriptional regulator</fullName>
    </submittedName>
</protein>
<sequence length="292" mass="34173">MEVNVVWERRVAMYTIGSFSNLCDVPVKTIRYYSDIGLLEPSYVDPETSYRYYDYDKMKELKIILVLKDCQFSLNEIGQVLKGEDMKILGVRLKKKTDELKDQLEQITKQINNVQQIERFIKNDEAFVPEPTLSSCYIEKRQDTQVLSIRKTINIVEMDTLVKKLFERLYAYQFEMDGELLAIFHQKDWKQKKADVELLLPVKVDENEELLMTLPGGMYACVNVKGPYSELHYAYNCLKAWLAEQSLHVEGMYMEQYIKGLVPSKVANPINIKPNNEIHPNDFLTKVFVKIR</sequence>
<evidence type="ECO:0000256" key="1">
    <source>
        <dbReference type="ARBA" id="ARBA00022491"/>
    </source>
</evidence>
<name>A0ABS1HCG7_9BACL</name>
<accession>A0ABS1HCG7</accession>
<evidence type="ECO:0000313" key="7">
    <source>
        <dbReference type="EMBL" id="MBK3497137.1"/>
    </source>
</evidence>
<dbReference type="Gene3D" id="3.20.80.10">
    <property type="entry name" value="Regulatory factor, effector binding domain"/>
    <property type="match status" value="1"/>
</dbReference>
<proteinExistence type="predicted"/>
<dbReference type="SUPFAM" id="SSF55136">
    <property type="entry name" value="Probable bacterial effector-binding domain"/>
    <property type="match status" value="1"/>
</dbReference>